<gene>
    <name evidence="10" type="primary">LOC103511579</name>
</gene>
<feature type="transmembrane region" description="Helical" evidence="8">
    <location>
        <begin position="418"/>
        <end position="436"/>
    </location>
</feature>
<evidence type="ECO:0000256" key="8">
    <source>
        <dbReference type="SAM" id="Phobius"/>
    </source>
</evidence>
<comment type="similarity">
    <text evidence="2">Belongs to the SID1 family.</text>
</comment>
<dbReference type="PaxDb" id="121845-A0A1S3D562"/>
<dbReference type="AlphaFoldDB" id="A0A1S3D562"/>
<evidence type="ECO:0000256" key="1">
    <source>
        <dbReference type="ARBA" id="ARBA00004141"/>
    </source>
</evidence>
<protein>
    <submittedName>
        <fullName evidence="10">SID1 transmembrane family member 1-like</fullName>
    </submittedName>
</protein>
<evidence type="ECO:0000256" key="6">
    <source>
        <dbReference type="ARBA" id="ARBA00023136"/>
    </source>
</evidence>
<dbReference type="GO" id="GO:0003725">
    <property type="term" value="F:double-stranded RNA binding"/>
    <property type="evidence" value="ECO:0007669"/>
    <property type="project" value="TreeGrafter"/>
</dbReference>
<accession>A0A1S3D562</accession>
<evidence type="ECO:0000256" key="5">
    <source>
        <dbReference type="ARBA" id="ARBA00022989"/>
    </source>
</evidence>
<feature type="transmembrane region" description="Helical" evidence="8">
    <location>
        <begin position="560"/>
        <end position="579"/>
    </location>
</feature>
<feature type="transmembrane region" description="Helical" evidence="8">
    <location>
        <begin position="153"/>
        <end position="176"/>
    </location>
</feature>
<dbReference type="GO" id="GO:0005886">
    <property type="term" value="C:plasma membrane"/>
    <property type="evidence" value="ECO:0007669"/>
    <property type="project" value="TreeGrafter"/>
</dbReference>
<dbReference type="RefSeq" id="XP_026681197.1">
    <property type="nucleotide sequence ID" value="XM_026825396.1"/>
</dbReference>
<feature type="transmembrane region" description="Helical" evidence="8">
    <location>
        <begin position="442"/>
        <end position="463"/>
    </location>
</feature>
<organism evidence="9 10">
    <name type="scientific">Diaphorina citri</name>
    <name type="common">Asian citrus psyllid</name>
    <dbReference type="NCBI Taxonomy" id="121845"/>
    <lineage>
        <taxon>Eukaryota</taxon>
        <taxon>Metazoa</taxon>
        <taxon>Ecdysozoa</taxon>
        <taxon>Arthropoda</taxon>
        <taxon>Hexapoda</taxon>
        <taxon>Insecta</taxon>
        <taxon>Pterygota</taxon>
        <taxon>Neoptera</taxon>
        <taxon>Paraneoptera</taxon>
        <taxon>Hemiptera</taxon>
        <taxon>Sternorrhyncha</taxon>
        <taxon>Psylloidea</taxon>
        <taxon>Psyllidae</taxon>
        <taxon>Diaphorininae</taxon>
        <taxon>Diaphorina</taxon>
    </lineage>
</organism>
<reference evidence="10" key="1">
    <citation type="submission" date="2025-08" db="UniProtKB">
        <authorList>
            <consortium name="RefSeq"/>
        </authorList>
    </citation>
    <scope>IDENTIFICATION</scope>
</reference>
<evidence type="ECO:0000256" key="4">
    <source>
        <dbReference type="ARBA" id="ARBA00022729"/>
    </source>
</evidence>
<feature type="transmembrane region" description="Helical" evidence="8">
    <location>
        <begin position="321"/>
        <end position="339"/>
    </location>
</feature>
<dbReference type="PANTHER" id="PTHR12185">
    <property type="entry name" value="SID1 TRANSMEMBRANE FAMILY MEMEBER"/>
    <property type="match status" value="1"/>
</dbReference>
<dbReference type="InterPro" id="IPR025958">
    <property type="entry name" value="SID1_TM_fam"/>
</dbReference>
<dbReference type="Proteomes" id="UP000079169">
    <property type="component" value="Unplaced"/>
</dbReference>
<dbReference type="OMA" id="GLHQTMT"/>
<dbReference type="STRING" id="121845.A0A1S3D562"/>
<dbReference type="PANTHER" id="PTHR12185:SF14">
    <property type="entry name" value="CHOLESTEROL UPTAKE PROTEIN 1"/>
    <property type="match status" value="1"/>
</dbReference>
<feature type="transmembrane region" description="Helical" evidence="8">
    <location>
        <begin position="610"/>
        <end position="629"/>
    </location>
</feature>
<dbReference type="GO" id="GO:0051033">
    <property type="term" value="F:RNA transmembrane transporter activity"/>
    <property type="evidence" value="ECO:0007669"/>
    <property type="project" value="TreeGrafter"/>
</dbReference>
<evidence type="ECO:0000256" key="3">
    <source>
        <dbReference type="ARBA" id="ARBA00022692"/>
    </source>
</evidence>
<keyword evidence="7" id="KW-0325">Glycoprotein</keyword>
<comment type="subcellular location">
    <subcellularLocation>
        <location evidence="1">Membrane</location>
        <topology evidence="1">Multi-pass membrane protein</topology>
    </subcellularLocation>
</comment>
<feature type="transmembrane region" description="Helical" evidence="8">
    <location>
        <begin position="266"/>
        <end position="287"/>
    </location>
</feature>
<keyword evidence="6 8" id="KW-0472">Membrane</keyword>
<proteinExistence type="inferred from homology"/>
<feature type="transmembrane region" description="Helical" evidence="8">
    <location>
        <begin position="387"/>
        <end position="406"/>
    </location>
</feature>
<keyword evidence="5 8" id="KW-1133">Transmembrane helix</keyword>
<feature type="transmembrane region" description="Helical" evidence="8">
    <location>
        <begin position="527"/>
        <end position="548"/>
    </location>
</feature>
<feature type="transmembrane region" description="Helical" evidence="8">
    <location>
        <begin position="360"/>
        <end position="381"/>
    </location>
</feature>
<dbReference type="Pfam" id="PF13965">
    <property type="entry name" value="SID-1_RNA_chan"/>
    <property type="match status" value="1"/>
</dbReference>
<evidence type="ECO:0000313" key="9">
    <source>
        <dbReference type="Proteomes" id="UP000079169"/>
    </source>
</evidence>
<dbReference type="KEGG" id="dci:103511579"/>
<name>A0A1S3D562_DIACI</name>
<keyword evidence="9" id="KW-1185">Reference proteome</keyword>
<sequence>MIISVSSASPYNFSFSLVTYLSHDFVVRLSDQRHLMASPSEPIFYNFQFDHMTESVLLVVESSDELCMTLSVQNISCPVVDLERNVQYRGQWQTVSSKGGMLLKKSDFPLGLFIVFVVHSDDYDCSGHKGSFQFKRNKAISFSIEKNISDENYLIASLALLSIFAGIYVVAFFIGIKCIRCCPSMYIPSPADILSPEEPTVSTISPIAEIAVTRAWHSSDSSLDETDIDFLHDRDNDKDVFRTKTFLFVSDLSRKEHRVLSAKAQLYFWNLITVAIFYSLPVVQLVLTYQKVLNDSGNEDMCYYNYLCSHPFWNLSDINHIFSNIGYVFLGFLFILITVNRERASLPNNKRYGIPHHFGFFYSMGMALIMEGVLSACYHVCPSHSNFQFDTSFMYVIAMLSLLKIYQSRHPDINATAYSTFVALAFVIFVGMVGVLDETLTFYVIFTVIHVLVCMVLSAQIYYMGRWKLDARVFHRVCGVCIADIRSGPRHCCRPMYPSRLVLLIFGNLFNWALAAAQLRYHMVNFGTYFLAVFMVNLCLYLMFYITMKYLSGEKIMAHTGLYLAASILLWTGALYFFFNKSISWAGTPAESRTYNRPCLVLNFYDHHDVWHVLSALAMFFSFMCLLALDDDVSNRDRDTLPVF</sequence>
<dbReference type="GO" id="GO:0005764">
    <property type="term" value="C:lysosome"/>
    <property type="evidence" value="ECO:0007669"/>
    <property type="project" value="TreeGrafter"/>
</dbReference>
<dbReference type="GeneID" id="103511579"/>
<evidence type="ECO:0000256" key="2">
    <source>
        <dbReference type="ARBA" id="ARBA00006618"/>
    </source>
</evidence>
<keyword evidence="3 8" id="KW-0812">Transmembrane</keyword>
<feature type="transmembrane region" description="Helical" evidence="8">
    <location>
        <begin position="501"/>
        <end position="521"/>
    </location>
</feature>
<keyword evidence="4" id="KW-0732">Signal</keyword>
<evidence type="ECO:0000313" key="10">
    <source>
        <dbReference type="RefSeq" id="XP_026681197.1"/>
    </source>
</evidence>
<evidence type="ECO:0000256" key="7">
    <source>
        <dbReference type="ARBA" id="ARBA00023180"/>
    </source>
</evidence>